<dbReference type="EMBL" id="CP073346">
    <property type="protein sequence ID" value="UTW08934.1"/>
    <property type="molecule type" value="Genomic_DNA"/>
</dbReference>
<protein>
    <submittedName>
        <fullName evidence="5">Heavy metal-responsive transcriptional regulator</fullName>
    </submittedName>
</protein>
<keyword evidence="6" id="KW-1185">Reference proteome</keyword>
<dbReference type="RefSeq" id="WP_255839609.1">
    <property type="nucleotide sequence ID" value="NZ_CP073346.1"/>
</dbReference>
<dbReference type="SUPFAM" id="SSF46955">
    <property type="entry name" value="Putative DNA-binding domain"/>
    <property type="match status" value="1"/>
</dbReference>
<keyword evidence="3" id="KW-0804">Transcription</keyword>
<dbReference type="PROSITE" id="PS50937">
    <property type="entry name" value="HTH_MERR_2"/>
    <property type="match status" value="1"/>
</dbReference>
<accession>A0ABY5HA42</accession>
<keyword evidence="1" id="KW-0805">Transcription regulation</keyword>
<dbReference type="PRINTS" id="PR00040">
    <property type="entry name" value="HTHMERR"/>
</dbReference>
<dbReference type="InterPro" id="IPR015358">
    <property type="entry name" value="Tscrpt_reg_MerR_DNA-bd"/>
</dbReference>
<evidence type="ECO:0000313" key="5">
    <source>
        <dbReference type="EMBL" id="UTW08934.1"/>
    </source>
</evidence>
<dbReference type="Pfam" id="PF09278">
    <property type="entry name" value="MerR-DNA-bind"/>
    <property type="match status" value="1"/>
</dbReference>
<evidence type="ECO:0000259" key="4">
    <source>
        <dbReference type="PROSITE" id="PS50937"/>
    </source>
</evidence>
<dbReference type="PANTHER" id="PTHR30204:SF94">
    <property type="entry name" value="HEAVY METAL-DEPENDENT TRANSCRIPTIONAL REGULATOR HI_0293-RELATED"/>
    <property type="match status" value="1"/>
</dbReference>
<sequence>MKAYCAQPVWAGHCPSGVAMLTIGQLGRLAAVSPDTLRYYQNEGLLQPDGKSAAGYRLYTAAAAQRIRFIKHAQECGFSLAEIRELLTLRHSESACCGDVRRLAVEKKLLLEHKIRAMQAMSTALDRLITDCNDEAGPVDDCPILAALDQADAPAPPRGGRA</sequence>
<dbReference type="CDD" id="cd04770">
    <property type="entry name" value="HTH_HMRTR"/>
    <property type="match status" value="1"/>
</dbReference>
<organism evidence="5 6">
    <name type="scientific">Pseudomonas benzenivorans</name>
    <dbReference type="NCBI Taxonomy" id="556533"/>
    <lineage>
        <taxon>Bacteria</taxon>
        <taxon>Pseudomonadati</taxon>
        <taxon>Pseudomonadota</taxon>
        <taxon>Gammaproteobacteria</taxon>
        <taxon>Pseudomonadales</taxon>
        <taxon>Pseudomonadaceae</taxon>
        <taxon>Pseudomonas</taxon>
    </lineage>
</organism>
<dbReference type="Pfam" id="PF00376">
    <property type="entry name" value="MerR"/>
    <property type="match status" value="1"/>
</dbReference>
<dbReference type="InterPro" id="IPR009061">
    <property type="entry name" value="DNA-bd_dom_put_sf"/>
</dbReference>
<gene>
    <name evidence="5" type="ORF">KDW96_06400</name>
</gene>
<evidence type="ECO:0000313" key="6">
    <source>
        <dbReference type="Proteomes" id="UP001059672"/>
    </source>
</evidence>
<dbReference type="Gene3D" id="1.10.1660.10">
    <property type="match status" value="1"/>
</dbReference>
<keyword evidence="2" id="KW-0238">DNA-binding</keyword>
<dbReference type="SMART" id="SM00422">
    <property type="entry name" value="HTH_MERR"/>
    <property type="match status" value="1"/>
</dbReference>
<evidence type="ECO:0000256" key="1">
    <source>
        <dbReference type="ARBA" id="ARBA00023015"/>
    </source>
</evidence>
<evidence type="ECO:0000256" key="2">
    <source>
        <dbReference type="ARBA" id="ARBA00023125"/>
    </source>
</evidence>
<evidence type="ECO:0000256" key="3">
    <source>
        <dbReference type="ARBA" id="ARBA00023163"/>
    </source>
</evidence>
<feature type="domain" description="HTH merR-type" evidence="4">
    <location>
        <begin position="20"/>
        <end position="89"/>
    </location>
</feature>
<dbReference type="InterPro" id="IPR000551">
    <property type="entry name" value="MerR-type_HTH_dom"/>
</dbReference>
<dbReference type="Proteomes" id="UP001059672">
    <property type="component" value="Chromosome"/>
</dbReference>
<dbReference type="InterPro" id="IPR047057">
    <property type="entry name" value="MerR_fam"/>
</dbReference>
<dbReference type="PANTHER" id="PTHR30204">
    <property type="entry name" value="REDOX-CYCLING DRUG-SENSING TRANSCRIPTIONAL ACTIVATOR SOXR"/>
    <property type="match status" value="1"/>
</dbReference>
<name>A0ABY5HA42_9PSED</name>
<proteinExistence type="predicted"/>
<reference evidence="5" key="1">
    <citation type="submission" date="2021-04" db="EMBL/GenBank/DDBJ databases">
        <title>Oceanospirillales bacteria with DddD are important DMSP degraders in coastal seawater.</title>
        <authorList>
            <person name="Liu J."/>
        </authorList>
    </citation>
    <scope>NUCLEOTIDE SEQUENCE</scope>
    <source>
        <strain evidence="5">D13-4</strain>
    </source>
</reference>